<proteinExistence type="predicted"/>
<dbReference type="Pfam" id="PF09148">
    <property type="entry name" value="DUF1934"/>
    <property type="match status" value="1"/>
</dbReference>
<dbReference type="InterPro" id="IPR012674">
    <property type="entry name" value="Calycin"/>
</dbReference>
<dbReference type="AlphaFoldDB" id="A0A6B2FUT6"/>
<evidence type="ECO:0000313" key="1">
    <source>
        <dbReference type="EMBL" id="NDJ73103.1"/>
    </source>
</evidence>
<dbReference type="Gene3D" id="2.40.128.20">
    <property type="match status" value="1"/>
</dbReference>
<comment type="caution">
    <text evidence="1">The sequence shown here is derived from an EMBL/GenBank/DDBJ whole genome shotgun (WGS) entry which is preliminary data.</text>
</comment>
<gene>
    <name evidence="1" type="ORF">GWG61_00990</name>
</gene>
<dbReference type="InterPro" id="IPR015231">
    <property type="entry name" value="DUF1934"/>
</dbReference>
<protein>
    <submittedName>
        <fullName evidence="1">DUF1934 domain-containing protein</fullName>
    </submittedName>
</protein>
<sequence>MKVKIMNKEVEIKITSEIHQEDDSAVFEREGLGSLERIGNNWRLKYNEKNKEGDVGVKLLIKPNELVMQRGDIKGDHTLMKFEPGEKQKCKVMAAGKQMDLVSLTNKLDFSKISPGKMQLKVEYDLFSGLYLVGNYAIKIEVTDL</sequence>
<reference evidence="1" key="1">
    <citation type="submission" date="2020-01" db="EMBL/GenBank/DDBJ databases">
        <title>Vaginal microbiome of pregnant Indian women: Insights into the genome of dominants Lactobacillus species.</title>
        <authorList>
            <person name="Das B."/>
            <person name="Mehta O."/>
            <person name="Ghosh T.S."/>
            <person name="Kothidar A."/>
            <person name="Gowtham M.R."/>
            <person name="Mitra R."/>
            <person name="Kshetrapal P."/>
            <person name="Wadhwa N."/>
            <person name="Thiruvengadam R."/>
            <person name="Nair G.B."/>
            <person name="Bhatnagar S."/>
            <person name="Das B."/>
        </authorList>
    </citation>
    <scope>NUCLEOTIDE SEQUENCE</scope>
    <source>
        <strain evidence="1">Indica</strain>
    </source>
</reference>
<accession>A0A6B2FUT6</accession>
<name>A0A6B2FUT6_9LACO</name>
<dbReference type="EMBL" id="JAADJO010000002">
    <property type="protein sequence ID" value="NDJ73103.1"/>
    <property type="molecule type" value="Genomic_DNA"/>
</dbReference>
<dbReference type="SUPFAM" id="SSF50814">
    <property type="entry name" value="Lipocalins"/>
    <property type="match status" value="1"/>
</dbReference>
<organism evidence="1">
    <name type="scientific">Lactobacillus paragasseri</name>
    <dbReference type="NCBI Taxonomy" id="2107999"/>
    <lineage>
        <taxon>Bacteria</taxon>
        <taxon>Bacillati</taxon>
        <taxon>Bacillota</taxon>
        <taxon>Bacilli</taxon>
        <taxon>Lactobacillales</taxon>
        <taxon>Lactobacillaceae</taxon>
        <taxon>Lactobacillus</taxon>
    </lineage>
</organism>